<accession>A0A7F5RGI9</accession>
<evidence type="ECO:0000313" key="4">
    <source>
        <dbReference type="RefSeq" id="XP_025834980.1"/>
    </source>
</evidence>
<dbReference type="Pfam" id="PF22979">
    <property type="entry name" value="HTH_69"/>
    <property type="match status" value="1"/>
</dbReference>
<dbReference type="InParanoid" id="A0A7F5RGI9"/>
<dbReference type="Proteomes" id="UP000192223">
    <property type="component" value="Unplaced"/>
</dbReference>
<sequence>MPMIMIISKCFVFSVSADESILGTVAILTTEKLLEIIESSYPNPVVISEIAKEHGWDEEEISACLAELQNRGLIKSMEHGAFTRQQSQDAQVTVVKQMPTIASAHQPTIAIITAQYCEKIAVDAMIENKETFVRYTTIGEH</sequence>
<dbReference type="RefSeq" id="XP_025834980.1">
    <property type="nucleotide sequence ID" value="XM_025979195.1"/>
</dbReference>
<evidence type="ECO:0000313" key="3">
    <source>
        <dbReference type="Proteomes" id="UP000192223"/>
    </source>
</evidence>
<gene>
    <name evidence="4" type="primary">LOC112905882</name>
</gene>
<keyword evidence="1" id="KW-0732">Signal</keyword>
<dbReference type="AlphaFoldDB" id="A0A7F5RGI9"/>
<feature type="domain" description="Winged helix-turn-helix" evidence="2">
    <location>
        <begin position="28"/>
        <end position="81"/>
    </location>
</feature>
<dbReference type="InterPro" id="IPR055121">
    <property type="entry name" value="HTH_69"/>
</dbReference>
<protein>
    <submittedName>
        <fullName evidence="4">Uncharacterized protein LOC112905882</fullName>
    </submittedName>
</protein>
<reference evidence="4" key="1">
    <citation type="submission" date="2025-08" db="UniProtKB">
        <authorList>
            <consortium name="RefSeq"/>
        </authorList>
    </citation>
    <scope>IDENTIFICATION</scope>
    <source>
        <tissue evidence="4">Entire body</tissue>
    </source>
</reference>
<feature type="chain" id="PRO_5028892716" evidence="1">
    <location>
        <begin position="18"/>
        <end position="141"/>
    </location>
</feature>
<evidence type="ECO:0000259" key="2">
    <source>
        <dbReference type="Pfam" id="PF22979"/>
    </source>
</evidence>
<dbReference type="SUPFAM" id="SSF46785">
    <property type="entry name" value="Winged helix' DNA-binding domain"/>
    <property type="match status" value="1"/>
</dbReference>
<keyword evidence="3" id="KW-1185">Reference proteome</keyword>
<dbReference type="KEGG" id="apln:112905882"/>
<dbReference type="InterPro" id="IPR036390">
    <property type="entry name" value="WH_DNA-bd_sf"/>
</dbReference>
<feature type="signal peptide" evidence="1">
    <location>
        <begin position="1"/>
        <end position="17"/>
    </location>
</feature>
<dbReference type="OrthoDB" id="1577640at2759"/>
<name>A0A7F5RGI9_AGRPL</name>
<dbReference type="GeneID" id="112905882"/>
<proteinExistence type="predicted"/>
<organism evidence="3 4">
    <name type="scientific">Agrilus planipennis</name>
    <name type="common">Emerald ash borer</name>
    <name type="synonym">Agrilus marcopoli</name>
    <dbReference type="NCBI Taxonomy" id="224129"/>
    <lineage>
        <taxon>Eukaryota</taxon>
        <taxon>Metazoa</taxon>
        <taxon>Ecdysozoa</taxon>
        <taxon>Arthropoda</taxon>
        <taxon>Hexapoda</taxon>
        <taxon>Insecta</taxon>
        <taxon>Pterygota</taxon>
        <taxon>Neoptera</taxon>
        <taxon>Endopterygota</taxon>
        <taxon>Coleoptera</taxon>
        <taxon>Polyphaga</taxon>
        <taxon>Elateriformia</taxon>
        <taxon>Buprestoidea</taxon>
        <taxon>Buprestidae</taxon>
        <taxon>Agrilinae</taxon>
        <taxon>Agrilus</taxon>
    </lineage>
</organism>
<dbReference type="PANTHER" id="PTHR47705">
    <property type="entry name" value="AGAP000321-PA"/>
    <property type="match status" value="1"/>
</dbReference>
<evidence type="ECO:0000256" key="1">
    <source>
        <dbReference type="SAM" id="SignalP"/>
    </source>
</evidence>
<dbReference type="PANTHER" id="PTHR47705:SF1">
    <property type="entry name" value="PNP_UDP_1 DOMAIN-CONTAINING PROTEIN"/>
    <property type="match status" value="1"/>
</dbReference>